<evidence type="ECO:0000313" key="3">
    <source>
        <dbReference type="Proteomes" id="UP000799291"/>
    </source>
</evidence>
<feature type="domain" description="BTB" evidence="1">
    <location>
        <begin position="19"/>
        <end position="95"/>
    </location>
</feature>
<gene>
    <name evidence="2" type="ORF">K458DRAFT_324012</name>
</gene>
<evidence type="ECO:0000313" key="2">
    <source>
        <dbReference type="EMBL" id="KAF2675684.1"/>
    </source>
</evidence>
<evidence type="ECO:0000259" key="1">
    <source>
        <dbReference type="PROSITE" id="PS50097"/>
    </source>
</evidence>
<accession>A0A6G1IBU0</accession>
<dbReference type="PROSITE" id="PS50097">
    <property type="entry name" value="BTB"/>
    <property type="match status" value="1"/>
</dbReference>
<dbReference type="OrthoDB" id="5275938at2759"/>
<protein>
    <recommendedName>
        <fullName evidence="1">BTB domain-containing protein</fullName>
    </recommendedName>
</protein>
<dbReference type="InterPro" id="IPR011333">
    <property type="entry name" value="SKP1/BTB/POZ_sf"/>
</dbReference>
<dbReference type="AlphaFoldDB" id="A0A6G1IBU0"/>
<keyword evidence="3" id="KW-1185">Reference proteome</keyword>
<reference evidence="2" key="1">
    <citation type="journal article" date="2020" name="Stud. Mycol.">
        <title>101 Dothideomycetes genomes: a test case for predicting lifestyles and emergence of pathogens.</title>
        <authorList>
            <person name="Haridas S."/>
            <person name="Albert R."/>
            <person name="Binder M."/>
            <person name="Bloem J."/>
            <person name="Labutti K."/>
            <person name="Salamov A."/>
            <person name="Andreopoulos B."/>
            <person name="Baker S."/>
            <person name="Barry K."/>
            <person name="Bills G."/>
            <person name="Bluhm B."/>
            <person name="Cannon C."/>
            <person name="Castanera R."/>
            <person name="Culley D."/>
            <person name="Daum C."/>
            <person name="Ezra D."/>
            <person name="Gonzalez J."/>
            <person name="Henrissat B."/>
            <person name="Kuo A."/>
            <person name="Liang C."/>
            <person name="Lipzen A."/>
            <person name="Lutzoni F."/>
            <person name="Magnuson J."/>
            <person name="Mondo S."/>
            <person name="Nolan M."/>
            <person name="Ohm R."/>
            <person name="Pangilinan J."/>
            <person name="Park H.-J."/>
            <person name="Ramirez L."/>
            <person name="Alfaro M."/>
            <person name="Sun H."/>
            <person name="Tritt A."/>
            <person name="Yoshinaga Y."/>
            <person name="Zwiers L.-H."/>
            <person name="Turgeon B."/>
            <person name="Goodwin S."/>
            <person name="Spatafora J."/>
            <person name="Crous P."/>
            <person name="Grigoriev I."/>
        </authorList>
    </citation>
    <scope>NUCLEOTIDE SEQUENCE</scope>
    <source>
        <strain evidence="2">CBS 122367</strain>
    </source>
</reference>
<dbReference type="InterPro" id="IPR000210">
    <property type="entry name" value="BTB/POZ_dom"/>
</dbReference>
<proteinExistence type="predicted"/>
<dbReference type="SUPFAM" id="SSF54695">
    <property type="entry name" value="POZ domain"/>
    <property type="match status" value="1"/>
</dbReference>
<dbReference type="Proteomes" id="UP000799291">
    <property type="component" value="Unassembled WGS sequence"/>
</dbReference>
<sequence length="315" mass="35109">MEETKDGEPRSTIKIAADGDVILVVGPKAVELRVHSLFLKVASKPFSAMLGPDWKEGDEMIGRDGPVELPLPEDKAATMELICAIIHHRNERIPSTLPALNVLEIAVTADKYDCIDALKFASQSWFCPDGHDTDDLMFLTASAYLFRNAQAFKEITKAMILSHSGPYLALSCEEVESVMSWKVFCHLEEARNSARLELADILLKGVNDPTVHCVHKCGWSSKYAYAYLKSLEGQQLWPTHLYRTSISKALESAEKMSDPVPKESSVSCTYGYKHRTPEYRRNRCWSLEQLNNSIGLCLHCVRSGSASASSCRVTH</sequence>
<dbReference type="Gene3D" id="3.30.710.10">
    <property type="entry name" value="Potassium Channel Kv1.1, Chain A"/>
    <property type="match status" value="1"/>
</dbReference>
<organism evidence="2 3">
    <name type="scientific">Lentithecium fluviatile CBS 122367</name>
    <dbReference type="NCBI Taxonomy" id="1168545"/>
    <lineage>
        <taxon>Eukaryota</taxon>
        <taxon>Fungi</taxon>
        <taxon>Dikarya</taxon>
        <taxon>Ascomycota</taxon>
        <taxon>Pezizomycotina</taxon>
        <taxon>Dothideomycetes</taxon>
        <taxon>Pleosporomycetidae</taxon>
        <taxon>Pleosporales</taxon>
        <taxon>Massarineae</taxon>
        <taxon>Lentitheciaceae</taxon>
        <taxon>Lentithecium</taxon>
    </lineage>
</organism>
<dbReference type="EMBL" id="MU005653">
    <property type="protein sequence ID" value="KAF2675684.1"/>
    <property type="molecule type" value="Genomic_DNA"/>
</dbReference>
<name>A0A6G1IBU0_9PLEO</name>